<dbReference type="InterPro" id="IPR000644">
    <property type="entry name" value="CBS_dom"/>
</dbReference>
<dbReference type="PANTHER" id="PTHR33741">
    <property type="entry name" value="TRANSMEMBRANE PROTEIN DDB_G0269096-RELATED"/>
    <property type="match status" value="1"/>
</dbReference>
<dbReference type="RefSeq" id="WP_284310459.1">
    <property type="nucleotide sequence ID" value="NZ_BSPC01000005.1"/>
</dbReference>
<keyword evidence="1" id="KW-0129">CBS domain</keyword>
<evidence type="ECO:0000259" key="3">
    <source>
        <dbReference type="PROSITE" id="PS51371"/>
    </source>
</evidence>
<dbReference type="PANTHER" id="PTHR33741:SF5">
    <property type="entry name" value="TRANSMEMBRANE PROTEIN DDB_G0269096-RELATED"/>
    <property type="match status" value="1"/>
</dbReference>
<dbReference type="SMART" id="SM00116">
    <property type="entry name" value="CBS"/>
    <property type="match status" value="2"/>
</dbReference>
<feature type="transmembrane region" description="Helical" evidence="2">
    <location>
        <begin position="136"/>
        <end position="163"/>
    </location>
</feature>
<name>A0ABQ6CFL5_9HYPH</name>
<feature type="transmembrane region" description="Helical" evidence="2">
    <location>
        <begin position="51"/>
        <end position="69"/>
    </location>
</feature>
<sequence>MPILPSKLFVPILAGATPRDRLFACLGAVIGIGLTGLVCTLVFGRDPHLPYIVAPVGASAVLLFAVPASPLAQPWSIVGGNTLSALAGIIVCQFVHEPLAAIGLAVGLAIAVMSLTRCLHPPGGAAALTAVIGGPAVAAAGFSFALIPVGLNSLLLVALGWLFHRFSRHAYPHVSAPLPASTHGTRDSAPSRRVGFRAEDVDAALEDIGEAFDIDRQDLDRLLRRVEERALLRSHGDIACADIMSRDVITVGPETELQAARNLMLDHNIRTLPVVDATGRLAGTVGLRELARLGERVGEVMRAAVTATPGTPALSLIPRLTDGSAHAVVIVLEEGRVAGLVTQTDLLAATARLAGSADVPTTLK</sequence>
<dbReference type="Gene3D" id="3.10.580.10">
    <property type="entry name" value="CBS-domain"/>
    <property type="match status" value="2"/>
</dbReference>
<gene>
    <name evidence="4" type="ORF">GCM10007874_06650</name>
</gene>
<feature type="transmembrane region" description="Helical" evidence="2">
    <location>
        <begin position="99"/>
        <end position="116"/>
    </location>
</feature>
<comment type="caution">
    <text evidence="4">The sequence shown here is derived from an EMBL/GenBank/DDBJ whole genome shotgun (WGS) entry which is preliminary data.</text>
</comment>
<evidence type="ECO:0000313" key="4">
    <source>
        <dbReference type="EMBL" id="GLS17650.1"/>
    </source>
</evidence>
<feature type="transmembrane region" description="Helical" evidence="2">
    <location>
        <begin position="21"/>
        <end position="44"/>
    </location>
</feature>
<evidence type="ECO:0000313" key="5">
    <source>
        <dbReference type="Proteomes" id="UP001156882"/>
    </source>
</evidence>
<dbReference type="EMBL" id="BSPC01000005">
    <property type="protein sequence ID" value="GLS17650.1"/>
    <property type="molecule type" value="Genomic_DNA"/>
</dbReference>
<dbReference type="InterPro" id="IPR058581">
    <property type="entry name" value="TM_HPP"/>
</dbReference>
<dbReference type="Pfam" id="PF04982">
    <property type="entry name" value="TM_HPP"/>
    <property type="match status" value="1"/>
</dbReference>
<feature type="domain" description="CBS" evidence="3">
    <location>
        <begin position="244"/>
        <end position="300"/>
    </location>
</feature>
<dbReference type="SUPFAM" id="SSF54631">
    <property type="entry name" value="CBS-domain pair"/>
    <property type="match status" value="1"/>
</dbReference>
<organism evidence="4 5">
    <name type="scientific">Labrys miyagiensis</name>
    <dbReference type="NCBI Taxonomy" id="346912"/>
    <lineage>
        <taxon>Bacteria</taxon>
        <taxon>Pseudomonadati</taxon>
        <taxon>Pseudomonadota</taxon>
        <taxon>Alphaproteobacteria</taxon>
        <taxon>Hyphomicrobiales</taxon>
        <taxon>Xanthobacteraceae</taxon>
        <taxon>Labrys</taxon>
    </lineage>
</organism>
<evidence type="ECO:0000256" key="2">
    <source>
        <dbReference type="SAM" id="Phobius"/>
    </source>
</evidence>
<dbReference type="InterPro" id="IPR007065">
    <property type="entry name" value="HPP"/>
</dbReference>
<evidence type="ECO:0000256" key="1">
    <source>
        <dbReference type="PROSITE-ProRule" id="PRU00703"/>
    </source>
</evidence>
<dbReference type="PROSITE" id="PS51371">
    <property type="entry name" value="CBS"/>
    <property type="match status" value="1"/>
</dbReference>
<keyword evidence="2" id="KW-0812">Transmembrane</keyword>
<keyword evidence="2" id="KW-0472">Membrane</keyword>
<dbReference type="InterPro" id="IPR046342">
    <property type="entry name" value="CBS_dom_sf"/>
</dbReference>
<keyword evidence="2" id="KW-1133">Transmembrane helix</keyword>
<keyword evidence="5" id="KW-1185">Reference proteome</keyword>
<accession>A0ABQ6CFL5</accession>
<dbReference type="Pfam" id="PF00571">
    <property type="entry name" value="CBS"/>
    <property type="match status" value="2"/>
</dbReference>
<feature type="transmembrane region" description="Helical" evidence="2">
    <location>
        <begin position="75"/>
        <end position="92"/>
    </location>
</feature>
<reference evidence="5" key="1">
    <citation type="journal article" date="2019" name="Int. J. Syst. Evol. Microbiol.">
        <title>The Global Catalogue of Microorganisms (GCM) 10K type strain sequencing project: providing services to taxonomists for standard genome sequencing and annotation.</title>
        <authorList>
            <consortium name="The Broad Institute Genomics Platform"/>
            <consortium name="The Broad Institute Genome Sequencing Center for Infectious Disease"/>
            <person name="Wu L."/>
            <person name="Ma J."/>
        </authorList>
    </citation>
    <scope>NUCLEOTIDE SEQUENCE [LARGE SCALE GENOMIC DNA]</scope>
    <source>
        <strain evidence="5">NBRC 101365</strain>
    </source>
</reference>
<proteinExistence type="predicted"/>
<protein>
    <submittedName>
        <fullName evidence="4">Membrane protein</fullName>
    </submittedName>
</protein>
<dbReference type="Proteomes" id="UP001156882">
    <property type="component" value="Unassembled WGS sequence"/>
</dbReference>